<evidence type="ECO:0000256" key="1">
    <source>
        <dbReference type="SAM" id="Coils"/>
    </source>
</evidence>
<organism evidence="2 3">
    <name type="scientific">Aquibacillus koreensis</name>
    <dbReference type="NCBI Taxonomy" id="279446"/>
    <lineage>
        <taxon>Bacteria</taxon>
        <taxon>Bacillati</taxon>
        <taxon>Bacillota</taxon>
        <taxon>Bacilli</taxon>
        <taxon>Bacillales</taxon>
        <taxon>Bacillaceae</taxon>
        <taxon>Aquibacillus</taxon>
    </lineage>
</organism>
<evidence type="ECO:0000313" key="2">
    <source>
        <dbReference type="EMBL" id="MDC3420106.1"/>
    </source>
</evidence>
<gene>
    <name evidence="2" type="ORF">NC661_06955</name>
</gene>
<dbReference type="InterPro" id="IPR019673">
    <property type="entry name" value="Spore_germination_GerPC"/>
</dbReference>
<dbReference type="RefSeq" id="WP_259868441.1">
    <property type="nucleotide sequence ID" value="NZ_JAMQJZ010000004.1"/>
</dbReference>
<dbReference type="Pfam" id="PF10737">
    <property type="entry name" value="GerPC"/>
    <property type="match status" value="1"/>
</dbReference>
<keyword evidence="1" id="KW-0175">Coiled coil</keyword>
<sequence>MRYTDPWSEYLSQLQQYVEQQTKKLEQLEARVHKLENDQTNKHHTTIEKLEYNFDQLKIERLDGTLHIGISPDDLSKIDDVAFPQSPPTSIPNNQSAMKHQLIADLDIYLNEQGPHLLQQYANNYNYPMNDSFQALMLDDVRKQLPERIKYYEEEAHNNRHVTTEKDSRHYIFDQIKREIDYSLKKFFEQDQSKGE</sequence>
<feature type="coiled-coil region" evidence="1">
    <location>
        <begin position="11"/>
        <end position="45"/>
    </location>
</feature>
<dbReference type="EMBL" id="JAMQJZ010000004">
    <property type="protein sequence ID" value="MDC3420106.1"/>
    <property type="molecule type" value="Genomic_DNA"/>
</dbReference>
<name>A0A9X3WMN8_9BACI</name>
<proteinExistence type="predicted"/>
<reference evidence="2" key="1">
    <citation type="submission" date="2022-06" db="EMBL/GenBank/DDBJ databases">
        <title>Aquibacillus sp. a new bacterium isolated from soil saline samples.</title>
        <authorList>
            <person name="Galisteo C."/>
            <person name="De La Haba R."/>
            <person name="Sanchez-Porro C."/>
            <person name="Ventosa A."/>
        </authorList>
    </citation>
    <scope>NUCLEOTIDE SEQUENCE</scope>
    <source>
        <strain evidence="2">JCM 12387</strain>
    </source>
</reference>
<evidence type="ECO:0000313" key="3">
    <source>
        <dbReference type="Proteomes" id="UP001145072"/>
    </source>
</evidence>
<accession>A0A9X3WMN8</accession>
<dbReference type="AlphaFoldDB" id="A0A9X3WMN8"/>
<comment type="caution">
    <text evidence="2">The sequence shown here is derived from an EMBL/GenBank/DDBJ whole genome shotgun (WGS) entry which is preliminary data.</text>
</comment>
<keyword evidence="3" id="KW-1185">Reference proteome</keyword>
<protein>
    <submittedName>
        <fullName evidence="2">Spore germination protein GerPC</fullName>
    </submittedName>
</protein>
<dbReference type="Proteomes" id="UP001145072">
    <property type="component" value="Unassembled WGS sequence"/>
</dbReference>